<keyword evidence="3" id="KW-0808">Transferase</keyword>
<dbReference type="EMBL" id="JBAFSM010000063">
    <property type="protein sequence ID" value="MEG3439877.1"/>
    <property type="molecule type" value="Genomic_DNA"/>
</dbReference>
<keyword evidence="3" id="KW-0547">Nucleotide-binding</keyword>
<dbReference type="Pfam" id="PF13581">
    <property type="entry name" value="HATPase_c_2"/>
    <property type="match status" value="1"/>
</dbReference>
<comment type="caution">
    <text evidence="3">The sequence shown here is derived from an EMBL/GenBank/DDBJ whole genome shotgun (WGS) entry which is preliminary data.</text>
</comment>
<keyword evidence="1" id="KW-0418">Kinase</keyword>
<proteinExistence type="predicted"/>
<reference evidence="3 4" key="1">
    <citation type="submission" date="2024-01" db="EMBL/GenBank/DDBJ databases">
        <title>Genomic insights into the taxonomy and metabolism of the cyanobacterium Pannus brasiliensis CCIBt3594.</title>
        <authorList>
            <person name="Machado M."/>
            <person name="Botero N.B."/>
            <person name="Andreote A.P.D."/>
            <person name="Feitosa A.M.T."/>
            <person name="Popin R."/>
            <person name="Sivonen K."/>
            <person name="Fiore M.F."/>
        </authorList>
    </citation>
    <scope>NUCLEOTIDE SEQUENCE [LARGE SCALE GENOMIC DNA]</scope>
    <source>
        <strain evidence="3 4">CCIBt3594</strain>
    </source>
</reference>
<evidence type="ECO:0000256" key="1">
    <source>
        <dbReference type="ARBA" id="ARBA00022527"/>
    </source>
</evidence>
<protein>
    <submittedName>
        <fullName evidence="3">ATP-binding protein</fullName>
        <ecNumber evidence="3">2.7.13.3</ecNumber>
    </submittedName>
</protein>
<name>A0AAW9QQ16_9CHRO</name>
<dbReference type="PANTHER" id="PTHR35526">
    <property type="entry name" value="ANTI-SIGMA-F FACTOR RSBW-RELATED"/>
    <property type="match status" value="1"/>
</dbReference>
<keyword evidence="4" id="KW-1185">Reference proteome</keyword>
<dbReference type="InterPro" id="IPR036890">
    <property type="entry name" value="HATPase_C_sf"/>
</dbReference>
<dbReference type="SUPFAM" id="SSF55874">
    <property type="entry name" value="ATPase domain of HSP90 chaperone/DNA topoisomerase II/histidine kinase"/>
    <property type="match status" value="1"/>
</dbReference>
<evidence type="ECO:0000313" key="3">
    <source>
        <dbReference type="EMBL" id="MEG3439877.1"/>
    </source>
</evidence>
<dbReference type="GO" id="GO:0004673">
    <property type="term" value="F:protein histidine kinase activity"/>
    <property type="evidence" value="ECO:0007669"/>
    <property type="project" value="UniProtKB-EC"/>
</dbReference>
<organism evidence="3 4">
    <name type="scientific">Pannus brasiliensis CCIBt3594</name>
    <dbReference type="NCBI Taxonomy" id="1427578"/>
    <lineage>
        <taxon>Bacteria</taxon>
        <taxon>Bacillati</taxon>
        <taxon>Cyanobacteriota</taxon>
        <taxon>Cyanophyceae</taxon>
        <taxon>Oscillatoriophycideae</taxon>
        <taxon>Chroococcales</taxon>
        <taxon>Microcystaceae</taxon>
        <taxon>Pannus</taxon>
    </lineage>
</organism>
<keyword evidence="3" id="KW-0067">ATP-binding</keyword>
<dbReference type="AlphaFoldDB" id="A0AAW9QQ16"/>
<dbReference type="RefSeq" id="WP_332867351.1">
    <property type="nucleotide sequence ID" value="NZ_JBAFSM010000063.1"/>
</dbReference>
<dbReference type="InterPro" id="IPR050267">
    <property type="entry name" value="Anti-sigma-factor_SerPK"/>
</dbReference>
<gene>
    <name evidence="3" type="ORF">V0288_22310</name>
</gene>
<evidence type="ECO:0000259" key="2">
    <source>
        <dbReference type="Pfam" id="PF13581"/>
    </source>
</evidence>
<dbReference type="EC" id="2.7.13.3" evidence="3"/>
<dbReference type="GO" id="GO:0005524">
    <property type="term" value="F:ATP binding"/>
    <property type="evidence" value="ECO:0007669"/>
    <property type="project" value="UniProtKB-KW"/>
</dbReference>
<sequence length="151" mass="17536">MVRFESIDASFLPLHFRLQVRTELEELVPVLQWFESNTLGMLPETVIWQCKVALAEGFTNAVRYAHRDLPSSTPIELELTLQPERLEMRIRDRGQPFDLHAKLASLQQSPVDPLEKESDRGLLFMRAFTDRLEYVRLSDRGNCLILTKKLP</sequence>
<accession>A0AAW9QQ16</accession>
<dbReference type="PANTHER" id="PTHR35526:SF3">
    <property type="entry name" value="ANTI-SIGMA-F FACTOR RSBW"/>
    <property type="match status" value="1"/>
</dbReference>
<dbReference type="Proteomes" id="UP001328733">
    <property type="component" value="Unassembled WGS sequence"/>
</dbReference>
<evidence type="ECO:0000313" key="4">
    <source>
        <dbReference type="Proteomes" id="UP001328733"/>
    </source>
</evidence>
<dbReference type="InterPro" id="IPR003594">
    <property type="entry name" value="HATPase_dom"/>
</dbReference>
<keyword evidence="1" id="KW-0723">Serine/threonine-protein kinase</keyword>
<dbReference type="Gene3D" id="3.30.565.10">
    <property type="entry name" value="Histidine kinase-like ATPase, C-terminal domain"/>
    <property type="match status" value="1"/>
</dbReference>
<dbReference type="GO" id="GO:0004674">
    <property type="term" value="F:protein serine/threonine kinase activity"/>
    <property type="evidence" value="ECO:0007669"/>
    <property type="project" value="UniProtKB-KW"/>
</dbReference>
<feature type="domain" description="Histidine kinase/HSP90-like ATPase" evidence="2">
    <location>
        <begin position="22"/>
        <end position="148"/>
    </location>
</feature>
<dbReference type="CDD" id="cd16936">
    <property type="entry name" value="HATPase_RsbW-like"/>
    <property type="match status" value="1"/>
</dbReference>